<feature type="region of interest" description="Disordered" evidence="1">
    <location>
        <begin position="48"/>
        <end position="138"/>
    </location>
</feature>
<evidence type="ECO:0000313" key="3">
    <source>
        <dbReference type="EMBL" id="ESR22735.1"/>
    </source>
</evidence>
<keyword evidence="2" id="KW-0732">Signal</keyword>
<feature type="signal peptide" evidence="2">
    <location>
        <begin position="1"/>
        <end position="24"/>
    </location>
</feature>
<proteinExistence type="predicted"/>
<dbReference type="RefSeq" id="WP_023433981.1">
    <property type="nucleotide sequence ID" value="NZ_AWXZ01000040.1"/>
</dbReference>
<feature type="chain" id="PRO_5004726754" evidence="2">
    <location>
        <begin position="25"/>
        <end position="189"/>
    </location>
</feature>
<gene>
    <name evidence="3" type="ORF">N177_3872</name>
</gene>
<dbReference type="Proteomes" id="UP000017819">
    <property type="component" value="Unassembled WGS sequence"/>
</dbReference>
<keyword evidence="4" id="KW-1185">Reference proteome</keyword>
<organism evidence="3 4">
    <name type="scientific">Lutibaculum baratangense AMV1</name>
    <dbReference type="NCBI Taxonomy" id="631454"/>
    <lineage>
        <taxon>Bacteria</taxon>
        <taxon>Pseudomonadati</taxon>
        <taxon>Pseudomonadota</taxon>
        <taxon>Alphaproteobacteria</taxon>
        <taxon>Hyphomicrobiales</taxon>
        <taxon>Tepidamorphaceae</taxon>
        <taxon>Lutibaculum</taxon>
    </lineage>
</organism>
<name>V4RHI5_9HYPH</name>
<evidence type="ECO:0000256" key="2">
    <source>
        <dbReference type="SAM" id="SignalP"/>
    </source>
</evidence>
<dbReference type="AlphaFoldDB" id="V4RHI5"/>
<evidence type="ECO:0000256" key="1">
    <source>
        <dbReference type="SAM" id="MobiDB-lite"/>
    </source>
</evidence>
<dbReference type="EMBL" id="AWXZ01000040">
    <property type="protein sequence ID" value="ESR22735.1"/>
    <property type="molecule type" value="Genomic_DNA"/>
</dbReference>
<evidence type="ECO:0000313" key="4">
    <source>
        <dbReference type="Proteomes" id="UP000017819"/>
    </source>
</evidence>
<comment type="caution">
    <text evidence="3">The sequence shown here is derived from an EMBL/GenBank/DDBJ whole genome shotgun (WGS) entry which is preliminary data.</text>
</comment>
<sequence>MRRPIAVLAAGLLCSAAGVGVARADCGWDIQMTVGEIAEVEGAIPLAENPRLPLGPGTELPPQQRSTRDGESETAAEGAEGFVSGATPSGQEVVPDAAALTGHATEGAVPGPAEETVAASPDPEGGLLDAPSAQNEAARHLAGAKLKVRDARAAWDRGDRQACYGEIDQAKDLVARARAAIAEAAKGGA</sequence>
<accession>V4RHI5</accession>
<dbReference type="STRING" id="631454.N177_3872"/>
<reference evidence="3 4" key="1">
    <citation type="journal article" date="2014" name="Genome Announc.">
        <title>Draft Genome Sequence of Lutibaculum baratangense Strain AMV1T, Isolated from a Mud Volcano in Andamans, India.</title>
        <authorList>
            <person name="Singh A."/>
            <person name="Sreenivas A."/>
            <person name="Sathyanarayana Reddy G."/>
            <person name="Pinnaka A.K."/>
            <person name="Shivaji S."/>
        </authorList>
    </citation>
    <scope>NUCLEOTIDE SEQUENCE [LARGE SCALE GENOMIC DNA]</scope>
    <source>
        <strain evidence="3 4">AMV1</strain>
    </source>
</reference>
<protein>
    <submittedName>
        <fullName evidence="3">Uncharacterized protein</fullName>
    </submittedName>
</protein>